<protein>
    <submittedName>
        <fullName evidence="4">DUF2231 domain-containing protein</fullName>
    </submittedName>
</protein>
<organism evidence="4 5">
    <name type="scientific">Parvularcula mediterranea</name>
    <dbReference type="NCBI Taxonomy" id="2732508"/>
    <lineage>
        <taxon>Bacteria</taxon>
        <taxon>Pseudomonadati</taxon>
        <taxon>Pseudomonadota</taxon>
        <taxon>Alphaproteobacteria</taxon>
        <taxon>Parvularculales</taxon>
        <taxon>Parvularculaceae</taxon>
        <taxon>Parvularcula</taxon>
    </lineage>
</organism>
<name>A0A7Y3RMZ3_9PROT</name>
<feature type="transmembrane region" description="Helical" evidence="2">
    <location>
        <begin position="83"/>
        <end position="100"/>
    </location>
</feature>
<dbReference type="Pfam" id="PF09990">
    <property type="entry name" value="DUF2231"/>
    <property type="match status" value="1"/>
</dbReference>
<reference evidence="4 5" key="1">
    <citation type="submission" date="2020-05" db="EMBL/GenBank/DDBJ databases">
        <title>Parvularcula mediterraneae sp. nov., isolated from polypropylene straw from shallow seawater of the seashore of Laganas in Zakynthos island, Greece.</title>
        <authorList>
            <person name="Szabo I."/>
            <person name="Al-Omari J."/>
            <person name="Rado J."/>
            <person name="Szerdahelyi G.S."/>
        </authorList>
    </citation>
    <scope>NUCLEOTIDE SEQUENCE [LARGE SCALE GENOMIC DNA]</scope>
    <source>
        <strain evidence="4 5">ZS-1/3</strain>
    </source>
</reference>
<evidence type="ECO:0000256" key="1">
    <source>
        <dbReference type="SAM" id="MobiDB-lite"/>
    </source>
</evidence>
<feature type="domain" description="DUF2231" evidence="3">
    <location>
        <begin position="4"/>
        <end position="140"/>
    </location>
</feature>
<dbReference type="SUPFAM" id="SSF54427">
    <property type="entry name" value="NTF2-like"/>
    <property type="match status" value="1"/>
</dbReference>
<evidence type="ECO:0000313" key="5">
    <source>
        <dbReference type="Proteomes" id="UP000536835"/>
    </source>
</evidence>
<dbReference type="InterPro" id="IPR019251">
    <property type="entry name" value="DUF2231_TM"/>
</dbReference>
<evidence type="ECO:0000256" key="2">
    <source>
        <dbReference type="SAM" id="Phobius"/>
    </source>
</evidence>
<keyword evidence="5" id="KW-1185">Reference proteome</keyword>
<keyword evidence="2" id="KW-0812">Transmembrane</keyword>
<keyword evidence="2" id="KW-1133">Transmembrane helix</keyword>
<keyword evidence="2" id="KW-0472">Membrane</keyword>
<sequence length="322" mass="34024">MEPNIHPILVHYTLAFASTAAILYLLRLVPNLRQRQGMTIAADWMLFLAAGFVIATIAAGFEAYYSVAHDGPSHEAMTTHRNWAVPSGLAVLAVATWRWLSRKEAPGGGQVAGIAVAGLLVVITAWWGGQLVYSYGLGVKQLPESSGNGHDHDHGGETSGDHEDDGHDGDSHADQGLTTTDGTDFEADLSSPNAAVKSLAAAYATGQAEAVRSVLSSDVLIAEGGKIEDGFAAYAGHHLPADLRASQERTSKVLERKTIRLGTNGAAVITRSRVEGTSGASILLETALLEQQGDAWSITHLHWSFSAAPAPSDNHGDDSHEH</sequence>
<dbReference type="Proteomes" id="UP000536835">
    <property type="component" value="Unassembled WGS sequence"/>
</dbReference>
<feature type="region of interest" description="Disordered" evidence="1">
    <location>
        <begin position="144"/>
        <end position="189"/>
    </location>
</feature>
<gene>
    <name evidence="4" type="ORF">HK107_12050</name>
</gene>
<dbReference type="EMBL" id="JABFCX010000003">
    <property type="protein sequence ID" value="NNU17054.1"/>
    <property type="molecule type" value="Genomic_DNA"/>
</dbReference>
<proteinExistence type="predicted"/>
<feature type="transmembrane region" description="Helical" evidence="2">
    <location>
        <begin position="41"/>
        <end position="63"/>
    </location>
</feature>
<comment type="caution">
    <text evidence="4">The sequence shown here is derived from an EMBL/GenBank/DDBJ whole genome shotgun (WGS) entry which is preliminary data.</text>
</comment>
<dbReference type="InterPro" id="IPR032710">
    <property type="entry name" value="NTF2-like_dom_sf"/>
</dbReference>
<feature type="compositionally biased region" description="Basic and acidic residues" evidence="1">
    <location>
        <begin position="149"/>
        <end position="173"/>
    </location>
</feature>
<dbReference type="AlphaFoldDB" id="A0A7Y3RMZ3"/>
<feature type="transmembrane region" description="Helical" evidence="2">
    <location>
        <begin position="12"/>
        <end position="29"/>
    </location>
</feature>
<accession>A0A7Y3RMZ3</accession>
<feature type="transmembrane region" description="Helical" evidence="2">
    <location>
        <begin position="112"/>
        <end position="133"/>
    </location>
</feature>
<evidence type="ECO:0000313" key="4">
    <source>
        <dbReference type="EMBL" id="NNU17054.1"/>
    </source>
</evidence>
<evidence type="ECO:0000259" key="3">
    <source>
        <dbReference type="Pfam" id="PF09990"/>
    </source>
</evidence>
<dbReference type="Gene3D" id="3.10.450.50">
    <property type="match status" value="1"/>
</dbReference>